<dbReference type="EMBL" id="LCOZ01000001">
    <property type="protein sequence ID" value="KKU88193.1"/>
    <property type="molecule type" value="Genomic_DNA"/>
</dbReference>
<dbReference type="InterPro" id="IPR029072">
    <property type="entry name" value="YebC-like"/>
</dbReference>
<dbReference type="InterPro" id="IPR017856">
    <property type="entry name" value="Integrase-like_N"/>
</dbReference>
<keyword evidence="3 6" id="KW-0805">Transcription regulation</keyword>
<dbReference type="Gene3D" id="1.10.10.200">
    <property type="match status" value="1"/>
</dbReference>
<dbReference type="InterPro" id="IPR002876">
    <property type="entry name" value="Transcrip_reg_TACO1-like"/>
</dbReference>
<dbReference type="AlphaFoldDB" id="A0A0G1WCY1"/>
<dbReference type="HAMAP" id="MF_00693">
    <property type="entry name" value="Transcrip_reg_TACO1"/>
    <property type="match status" value="1"/>
</dbReference>
<dbReference type="Proteomes" id="UP000034772">
    <property type="component" value="Unassembled WGS sequence"/>
</dbReference>
<evidence type="ECO:0000313" key="10">
    <source>
        <dbReference type="EMBL" id="KKU88193.1"/>
    </source>
</evidence>
<comment type="similarity">
    <text evidence="1 6">Belongs to the TACO1 family.</text>
</comment>
<evidence type="ECO:0000256" key="3">
    <source>
        <dbReference type="ARBA" id="ARBA00023015"/>
    </source>
</evidence>
<reference evidence="10 11" key="1">
    <citation type="journal article" date="2015" name="Nature">
        <title>rRNA introns, odd ribosomes, and small enigmatic genomes across a large radiation of phyla.</title>
        <authorList>
            <person name="Brown C.T."/>
            <person name="Hug L.A."/>
            <person name="Thomas B.C."/>
            <person name="Sharon I."/>
            <person name="Castelle C.J."/>
            <person name="Singh A."/>
            <person name="Wilkins M.J."/>
            <person name="Williams K.H."/>
            <person name="Banfield J.F."/>
        </authorList>
    </citation>
    <scope>NUCLEOTIDE SEQUENCE [LARGE SCALE GENOMIC DNA]</scope>
</reference>
<evidence type="ECO:0000256" key="4">
    <source>
        <dbReference type="ARBA" id="ARBA00023125"/>
    </source>
</evidence>
<evidence type="ECO:0000313" key="11">
    <source>
        <dbReference type="Proteomes" id="UP000034772"/>
    </source>
</evidence>
<evidence type="ECO:0000256" key="6">
    <source>
        <dbReference type="HAMAP-Rule" id="MF_00693"/>
    </source>
</evidence>
<comment type="subcellular location">
    <subcellularLocation>
        <location evidence="6">Cytoplasm</location>
    </subcellularLocation>
</comment>
<evidence type="ECO:0000259" key="8">
    <source>
        <dbReference type="Pfam" id="PF01709"/>
    </source>
</evidence>
<dbReference type="NCBIfam" id="NF001030">
    <property type="entry name" value="PRK00110.1"/>
    <property type="match status" value="1"/>
</dbReference>
<dbReference type="InterPro" id="IPR026564">
    <property type="entry name" value="Transcrip_reg_TACO1-like_dom3"/>
</dbReference>
<keyword evidence="2 6" id="KW-0963">Cytoplasm</keyword>
<dbReference type="GO" id="GO:0003677">
    <property type="term" value="F:DNA binding"/>
    <property type="evidence" value="ECO:0007669"/>
    <property type="project" value="UniProtKB-UniRule"/>
</dbReference>
<evidence type="ECO:0000256" key="1">
    <source>
        <dbReference type="ARBA" id="ARBA00008724"/>
    </source>
</evidence>
<evidence type="ECO:0000256" key="2">
    <source>
        <dbReference type="ARBA" id="ARBA00022490"/>
    </source>
</evidence>
<accession>A0A0G1WCY1</accession>
<name>A0A0G1WCY1_9BACT</name>
<feature type="region of interest" description="Disordered" evidence="7">
    <location>
        <begin position="1"/>
        <end position="20"/>
    </location>
</feature>
<organism evidence="10 11">
    <name type="scientific">Candidatus Beckwithbacteria bacterium GW2011_GWC2_47_9</name>
    <dbReference type="NCBI Taxonomy" id="1618373"/>
    <lineage>
        <taxon>Bacteria</taxon>
        <taxon>Candidatus Beckwithiibacteriota</taxon>
    </lineage>
</organism>
<gene>
    <name evidence="10" type="ORF">UY17_C0001G0006</name>
</gene>
<comment type="caution">
    <text evidence="10">The sequence shown here is derived from an EMBL/GenBank/DDBJ whole genome shotgun (WGS) entry which is preliminary data.</text>
</comment>
<dbReference type="NCBIfam" id="TIGR01033">
    <property type="entry name" value="YebC/PmpR family DNA-binding transcriptional regulator"/>
    <property type="match status" value="1"/>
</dbReference>
<proteinExistence type="inferred from homology"/>
<dbReference type="Pfam" id="PF20772">
    <property type="entry name" value="TACO1_YebC_N"/>
    <property type="match status" value="1"/>
</dbReference>
<dbReference type="Pfam" id="PF01709">
    <property type="entry name" value="Transcrip_reg"/>
    <property type="match status" value="1"/>
</dbReference>
<dbReference type="PANTHER" id="PTHR12532:SF6">
    <property type="entry name" value="TRANSCRIPTIONAL REGULATORY PROTEIN YEBC-RELATED"/>
    <property type="match status" value="1"/>
</dbReference>
<dbReference type="GO" id="GO:0005829">
    <property type="term" value="C:cytosol"/>
    <property type="evidence" value="ECO:0007669"/>
    <property type="project" value="TreeGrafter"/>
</dbReference>
<dbReference type="Gene3D" id="3.30.70.980">
    <property type="match status" value="2"/>
</dbReference>
<feature type="domain" description="TACO1/YebC-like N-terminal" evidence="9">
    <location>
        <begin position="5"/>
        <end position="76"/>
    </location>
</feature>
<evidence type="ECO:0000256" key="7">
    <source>
        <dbReference type="SAM" id="MobiDB-lite"/>
    </source>
</evidence>
<dbReference type="PANTHER" id="PTHR12532">
    <property type="entry name" value="TRANSLATIONAL ACTIVATOR OF CYTOCHROME C OXIDASE 1"/>
    <property type="match status" value="1"/>
</dbReference>
<keyword evidence="4 6" id="KW-0238">DNA-binding</keyword>
<dbReference type="InterPro" id="IPR048300">
    <property type="entry name" value="TACO1_YebC-like_2nd/3rd_dom"/>
</dbReference>
<protein>
    <recommendedName>
        <fullName evidence="6">Probable transcriptional regulatory protein UY17_C0001G0006</fullName>
    </recommendedName>
</protein>
<dbReference type="NCBIfam" id="NF009044">
    <property type="entry name" value="PRK12378.1"/>
    <property type="match status" value="1"/>
</dbReference>
<dbReference type="InterPro" id="IPR049083">
    <property type="entry name" value="TACO1_YebC_N"/>
</dbReference>
<dbReference type="SUPFAM" id="SSF75625">
    <property type="entry name" value="YebC-like"/>
    <property type="match status" value="1"/>
</dbReference>
<sequence>MSGHSKWSTIKHKKAAADNKRGQAFTKLGRAISIATKEGGPDPASNFKLRLVVDKAREVNMPKANIERAIERGAGQGTGENLETAVYEGFGPGQVAVMIEVVTDNKNRTAAEIKKVFERGGGNLGQPGSASHFFNKKGRLLVGKAADVDSQILTIIDLGADDVEESGDEAIEVLVPAQKLGQMRDDLTKAGLTVQTAELIYKPHSLIELTLEQEQKLTEWLDALEELDDVQAVYTNW</sequence>
<evidence type="ECO:0000259" key="9">
    <source>
        <dbReference type="Pfam" id="PF20772"/>
    </source>
</evidence>
<keyword evidence="5 6" id="KW-0804">Transcription</keyword>
<evidence type="ECO:0000256" key="5">
    <source>
        <dbReference type="ARBA" id="ARBA00023163"/>
    </source>
</evidence>
<dbReference type="GO" id="GO:0006355">
    <property type="term" value="P:regulation of DNA-templated transcription"/>
    <property type="evidence" value="ECO:0007669"/>
    <property type="project" value="UniProtKB-UniRule"/>
</dbReference>
<feature type="domain" description="TACO1/YebC-like second and third" evidence="8">
    <location>
        <begin position="83"/>
        <end position="237"/>
    </location>
</feature>
<dbReference type="FunFam" id="1.10.10.200:FF:000002">
    <property type="entry name" value="Probable transcriptional regulatory protein CLM62_37755"/>
    <property type="match status" value="1"/>
</dbReference>